<evidence type="ECO:0000256" key="1">
    <source>
        <dbReference type="ARBA" id="ARBA00004370"/>
    </source>
</evidence>
<gene>
    <name evidence="12" type="ORF">JXQ802_LOCUS32285</name>
    <name evidence="11" type="ORF">PYM288_LOCUS21237</name>
</gene>
<keyword evidence="8" id="KW-0411">Iron-sulfur</keyword>
<dbReference type="SUPFAM" id="SSF55961">
    <property type="entry name" value="Bet v1-like"/>
    <property type="match status" value="1"/>
</dbReference>
<protein>
    <recommendedName>
        <fullName evidence="10">Rieske domain-containing protein</fullName>
    </recommendedName>
</protein>
<dbReference type="InterPro" id="IPR017941">
    <property type="entry name" value="Rieske_2Fe-2S"/>
</dbReference>
<dbReference type="InterPro" id="IPR050584">
    <property type="entry name" value="Cholesterol_7-desaturase"/>
</dbReference>
<accession>A0A814RC31</accession>
<dbReference type="EMBL" id="CAJNOH010000825">
    <property type="protein sequence ID" value="CAF1131462.1"/>
    <property type="molecule type" value="Genomic_DNA"/>
</dbReference>
<keyword evidence="5" id="KW-1133">Transmembrane helix</keyword>
<dbReference type="GO" id="GO:0016020">
    <property type="term" value="C:membrane"/>
    <property type="evidence" value="ECO:0007669"/>
    <property type="project" value="UniProtKB-SubCell"/>
</dbReference>
<evidence type="ECO:0000256" key="5">
    <source>
        <dbReference type="ARBA" id="ARBA00022989"/>
    </source>
</evidence>
<comment type="caution">
    <text evidence="11">The sequence shown here is derived from an EMBL/GenBank/DDBJ whole genome shotgun (WGS) entry which is preliminary data.</text>
</comment>
<organism evidence="11 13">
    <name type="scientific">Rotaria sordida</name>
    <dbReference type="NCBI Taxonomy" id="392033"/>
    <lineage>
        <taxon>Eukaryota</taxon>
        <taxon>Metazoa</taxon>
        <taxon>Spiralia</taxon>
        <taxon>Gnathifera</taxon>
        <taxon>Rotifera</taxon>
        <taxon>Eurotatoria</taxon>
        <taxon>Bdelloidea</taxon>
        <taxon>Philodinida</taxon>
        <taxon>Philodinidae</taxon>
        <taxon>Rotaria</taxon>
    </lineage>
</organism>
<keyword evidence="9" id="KW-0472">Membrane</keyword>
<dbReference type="PANTHER" id="PTHR21266:SF32">
    <property type="entry name" value="CHOLESTEROL 7-DESATURASE NVD"/>
    <property type="match status" value="1"/>
</dbReference>
<dbReference type="SUPFAM" id="SSF50022">
    <property type="entry name" value="ISP domain"/>
    <property type="match status" value="1"/>
</dbReference>
<evidence type="ECO:0000256" key="8">
    <source>
        <dbReference type="ARBA" id="ARBA00023014"/>
    </source>
</evidence>
<evidence type="ECO:0000313" key="13">
    <source>
        <dbReference type="Proteomes" id="UP000663854"/>
    </source>
</evidence>
<dbReference type="GO" id="GO:0046872">
    <property type="term" value="F:metal ion binding"/>
    <property type="evidence" value="ECO:0007669"/>
    <property type="project" value="UniProtKB-KW"/>
</dbReference>
<dbReference type="Proteomes" id="UP000663854">
    <property type="component" value="Unassembled WGS sequence"/>
</dbReference>
<keyword evidence="2" id="KW-0812">Transmembrane</keyword>
<evidence type="ECO:0000259" key="10">
    <source>
        <dbReference type="PROSITE" id="PS51296"/>
    </source>
</evidence>
<dbReference type="InterPro" id="IPR044043">
    <property type="entry name" value="VanA_C_cat"/>
</dbReference>
<dbReference type="Pfam" id="PF00355">
    <property type="entry name" value="Rieske"/>
    <property type="match status" value="1"/>
</dbReference>
<dbReference type="EMBL" id="CAJNOL010001414">
    <property type="protein sequence ID" value="CAF1354712.1"/>
    <property type="molecule type" value="Genomic_DNA"/>
</dbReference>
<comment type="subcellular location">
    <subcellularLocation>
        <location evidence="1">Membrane</location>
    </subcellularLocation>
</comment>
<dbReference type="GO" id="GO:0016491">
    <property type="term" value="F:oxidoreductase activity"/>
    <property type="evidence" value="ECO:0007669"/>
    <property type="project" value="UniProtKB-KW"/>
</dbReference>
<dbReference type="GO" id="GO:0005737">
    <property type="term" value="C:cytoplasm"/>
    <property type="evidence" value="ECO:0007669"/>
    <property type="project" value="TreeGrafter"/>
</dbReference>
<keyword evidence="4" id="KW-0479">Metal-binding</keyword>
<keyword evidence="6" id="KW-0560">Oxidoreductase</keyword>
<keyword evidence="14" id="KW-1185">Reference proteome</keyword>
<evidence type="ECO:0000313" key="14">
    <source>
        <dbReference type="Proteomes" id="UP000663870"/>
    </source>
</evidence>
<dbReference type="Gene3D" id="3.90.380.10">
    <property type="entry name" value="Naphthalene 1,2-dioxygenase Alpha Subunit, Chain A, domain 1"/>
    <property type="match status" value="1"/>
</dbReference>
<keyword evidence="7" id="KW-0408">Iron</keyword>
<evidence type="ECO:0000256" key="9">
    <source>
        <dbReference type="ARBA" id="ARBA00023136"/>
    </source>
</evidence>
<evidence type="ECO:0000256" key="4">
    <source>
        <dbReference type="ARBA" id="ARBA00022723"/>
    </source>
</evidence>
<dbReference type="Gene3D" id="2.102.10.10">
    <property type="entry name" value="Rieske [2Fe-2S] iron-sulphur domain"/>
    <property type="match status" value="1"/>
</dbReference>
<evidence type="ECO:0000256" key="6">
    <source>
        <dbReference type="ARBA" id="ARBA00023002"/>
    </source>
</evidence>
<sequence length="405" mass="46586">MLASFLSVSTTFVGVLSWLIRQQYRRVQQRNSARRRIQSYQSSSLSPISKPDPLDHSMYWYPVAFSHEITCDKRRPFGFHLLNESLCLYRTKDGQVVCVLDQCPHRSAPLSLGRITKAGNLECVYHGWQYGADGRCVHIPSVSKDSNMASLVSARTRPIHEQYGFIWVWPGKSERAHMDLIPHRLFADVQNANHKLLLTSENSCYLNIPYELMIDNALDIAHVDFIHDGTIGNRSQASCIRSEALTPSPYNLLNIESVSFKVERYERPLPLSSTALSHVHFIPPCFVRLDHYGHKAGRLFVQIFIVLPSAQQKMRLMMQFYSNFANYKWIEYIPGYDYFSERLNNKIVNEDMLLLNGIHRNIAEMGAKALGVMVSADGPIKVFRQYHSRALTKFETIYKYAQKQT</sequence>
<keyword evidence="3" id="KW-0001">2Fe-2S</keyword>
<proteinExistence type="predicted"/>
<dbReference type="InterPro" id="IPR036922">
    <property type="entry name" value="Rieske_2Fe-2S_sf"/>
</dbReference>
<dbReference type="Pfam" id="PF19112">
    <property type="entry name" value="VanA_C"/>
    <property type="match status" value="1"/>
</dbReference>
<evidence type="ECO:0000313" key="12">
    <source>
        <dbReference type="EMBL" id="CAF1354712.1"/>
    </source>
</evidence>
<dbReference type="Proteomes" id="UP000663870">
    <property type="component" value="Unassembled WGS sequence"/>
</dbReference>
<dbReference type="PANTHER" id="PTHR21266">
    <property type="entry name" value="IRON-SULFUR DOMAIN CONTAINING PROTEIN"/>
    <property type="match status" value="1"/>
</dbReference>
<dbReference type="GO" id="GO:0051537">
    <property type="term" value="F:2 iron, 2 sulfur cluster binding"/>
    <property type="evidence" value="ECO:0007669"/>
    <property type="project" value="UniProtKB-KW"/>
</dbReference>
<dbReference type="PROSITE" id="PS51296">
    <property type="entry name" value="RIESKE"/>
    <property type="match status" value="1"/>
</dbReference>
<name>A0A814RC31_9BILA</name>
<evidence type="ECO:0000313" key="11">
    <source>
        <dbReference type="EMBL" id="CAF1131462.1"/>
    </source>
</evidence>
<reference evidence="11" key="1">
    <citation type="submission" date="2021-02" db="EMBL/GenBank/DDBJ databases">
        <authorList>
            <person name="Nowell W R."/>
        </authorList>
    </citation>
    <scope>NUCLEOTIDE SEQUENCE</scope>
</reference>
<dbReference type="AlphaFoldDB" id="A0A814RC31"/>
<evidence type="ECO:0000256" key="7">
    <source>
        <dbReference type="ARBA" id="ARBA00023004"/>
    </source>
</evidence>
<evidence type="ECO:0000256" key="2">
    <source>
        <dbReference type="ARBA" id="ARBA00022692"/>
    </source>
</evidence>
<evidence type="ECO:0000256" key="3">
    <source>
        <dbReference type="ARBA" id="ARBA00022714"/>
    </source>
</evidence>
<feature type="domain" description="Rieske" evidence="10">
    <location>
        <begin position="60"/>
        <end position="168"/>
    </location>
</feature>